<evidence type="ECO:0000256" key="6">
    <source>
        <dbReference type="ARBA" id="ARBA00022603"/>
    </source>
</evidence>
<gene>
    <name evidence="12" type="primary">tgmC</name>
    <name evidence="12" type="ORF">NE857_33350</name>
</gene>
<dbReference type="Pfam" id="PF01135">
    <property type="entry name" value="PCMT"/>
    <property type="match status" value="1"/>
</dbReference>
<evidence type="ECO:0000256" key="8">
    <source>
        <dbReference type="ARBA" id="ARBA00022691"/>
    </source>
</evidence>
<dbReference type="Gene3D" id="3.40.50.150">
    <property type="entry name" value="Vaccinia Virus protein VP39"/>
    <property type="match status" value="1"/>
</dbReference>
<dbReference type="Proteomes" id="UP001055940">
    <property type="component" value="Chromosome"/>
</dbReference>
<dbReference type="GO" id="GO:0032259">
    <property type="term" value="P:methylation"/>
    <property type="evidence" value="ECO:0007669"/>
    <property type="project" value="UniProtKB-KW"/>
</dbReference>
<dbReference type="InterPro" id="IPR026448">
    <property type="entry name" value="Methyltr_grasp"/>
</dbReference>
<keyword evidence="7" id="KW-0808">Transferase</keyword>
<evidence type="ECO:0000313" key="13">
    <source>
        <dbReference type="Proteomes" id="UP001055940"/>
    </source>
</evidence>
<comment type="similarity">
    <text evidence="2">Belongs to the methyltransferase superfamily. L-isoaspartyl/D-aspartyl protein methyltransferase family.</text>
</comment>
<accession>A0ABY5D6R1</accession>
<evidence type="ECO:0000256" key="3">
    <source>
        <dbReference type="ARBA" id="ARBA00011890"/>
    </source>
</evidence>
<keyword evidence="13" id="KW-1185">Reference proteome</keyword>
<dbReference type="EMBL" id="CP099837">
    <property type="protein sequence ID" value="USY20056.1"/>
    <property type="molecule type" value="Genomic_DNA"/>
</dbReference>
<evidence type="ECO:0000256" key="4">
    <source>
        <dbReference type="ARBA" id="ARBA00013346"/>
    </source>
</evidence>
<organism evidence="12 13">
    <name type="scientific">Nocardiopsis exhalans</name>
    <dbReference type="NCBI Taxonomy" id="163604"/>
    <lineage>
        <taxon>Bacteria</taxon>
        <taxon>Bacillati</taxon>
        <taxon>Actinomycetota</taxon>
        <taxon>Actinomycetes</taxon>
        <taxon>Streptosporangiales</taxon>
        <taxon>Nocardiopsidaceae</taxon>
        <taxon>Nocardiopsis</taxon>
    </lineage>
</organism>
<dbReference type="PANTHER" id="PTHR11579">
    <property type="entry name" value="PROTEIN-L-ISOASPARTATE O-METHYLTRANSFERASE"/>
    <property type="match status" value="1"/>
</dbReference>
<dbReference type="RefSeq" id="WP_254419189.1">
    <property type="nucleotide sequence ID" value="NZ_BAAAJB010000002.1"/>
</dbReference>
<evidence type="ECO:0000256" key="5">
    <source>
        <dbReference type="ARBA" id="ARBA00022490"/>
    </source>
</evidence>
<comment type="subcellular location">
    <subcellularLocation>
        <location evidence="1">Cytoplasm</location>
    </subcellularLocation>
</comment>
<dbReference type="SUPFAM" id="SSF53335">
    <property type="entry name" value="S-adenosyl-L-methionine-dependent methyltransferases"/>
    <property type="match status" value="1"/>
</dbReference>
<reference evidence="12" key="1">
    <citation type="submission" date="2022-06" db="EMBL/GenBank/DDBJ databases">
        <authorList>
            <person name="Ping M."/>
        </authorList>
    </citation>
    <scope>NUCLEOTIDE SEQUENCE</scope>
    <source>
        <strain evidence="12">JCM11759T</strain>
    </source>
</reference>
<dbReference type="EC" id="2.1.1.77" evidence="3"/>
<name>A0ABY5D6R1_9ACTN</name>
<evidence type="ECO:0000256" key="7">
    <source>
        <dbReference type="ARBA" id="ARBA00022679"/>
    </source>
</evidence>
<dbReference type="PANTHER" id="PTHR11579:SF0">
    <property type="entry name" value="PROTEIN-L-ISOASPARTATE(D-ASPARTATE) O-METHYLTRANSFERASE"/>
    <property type="match status" value="1"/>
</dbReference>
<sequence>MIEPTTRADELRTQLVQSLTDQGYLPDPHWRKAFEAVPRHVFVPGFYLRSEEEPTDSAGVPVWEPVTERTDPQRWLSAAYSDQTLITQFDGREPDWANPEVRHGGVFSSSATLPSLVATMWDDAQIADGHSVLEIGTGTGYSTAVLCERVGSGNVISMEVDGDRLAQAHRALSECGHTPSLVEADGLFGWQPGSPFDRVVAACSMRHIPRALFNQTRAGGKILVTLSGWLGGSARVLLTVDGQGRGAGPLLAGTISFMPARLHAPPGFGDPRQWARMVEAAPARPAVSAPERISGASVESFLPRFLAQCAAPNAQSVILEESTLLVDVVSGSVALIEPAQGGGWQVLQTGPVRLWDRIESALETYDRAGRPDQESFRVRADESGQWLEHSEMPAFELP</sequence>
<evidence type="ECO:0000256" key="9">
    <source>
        <dbReference type="ARBA" id="ARBA00030757"/>
    </source>
</evidence>
<dbReference type="NCBIfam" id="TIGR04188">
    <property type="entry name" value="methyltr_grsp"/>
    <property type="match status" value="1"/>
</dbReference>
<evidence type="ECO:0000313" key="12">
    <source>
        <dbReference type="EMBL" id="USY20056.1"/>
    </source>
</evidence>
<evidence type="ECO:0000256" key="11">
    <source>
        <dbReference type="ARBA" id="ARBA00031350"/>
    </source>
</evidence>
<keyword evidence="8" id="KW-0949">S-adenosyl-L-methionine</keyword>
<evidence type="ECO:0000256" key="1">
    <source>
        <dbReference type="ARBA" id="ARBA00004496"/>
    </source>
</evidence>
<keyword evidence="6 12" id="KW-0489">Methyltransferase</keyword>
<protein>
    <recommendedName>
        <fullName evidence="4">Protein-L-isoaspartate O-methyltransferase</fullName>
        <ecNumber evidence="3">2.1.1.77</ecNumber>
    </recommendedName>
    <alternativeName>
        <fullName evidence="11">L-isoaspartyl protein carboxyl methyltransferase</fullName>
    </alternativeName>
    <alternativeName>
        <fullName evidence="9">Protein L-isoaspartyl methyltransferase</fullName>
    </alternativeName>
    <alternativeName>
        <fullName evidence="10">Protein-beta-aspartate methyltransferase</fullName>
    </alternativeName>
</protein>
<dbReference type="InterPro" id="IPR000682">
    <property type="entry name" value="PCMT"/>
</dbReference>
<keyword evidence="5" id="KW-0963">Cytoplasm</keyword>
<dbReference type="GO" id="GO:0008168">
    <property type="term" value="F:methyltransferase activity"/>
    <property type="evidence" value="ECO:0007669"/>
    <property type="project" value="UniProtKB-KW"/>
</dbReference>
<proteinExistence type="inferred from homology"/>
<dbReference type="CDD" id="cd02440">
    <property type="entry name" value="AdoMet_MTases"/>
    <property type="match status" value="1"/>
</dbReference>
<evidence type="ECO:0000256" key="2">
    <source>
        <dbReference type="ARBA" id="ARBA00005369"/>
    </source>
</evidence>
<dbReference type="InterPro" id="IPR029063">
    <property type="entry name" value="SAM-dependent_MTases_sf"/>
</dbReference>
<evidence type="ECO:0000256" key="10">
    <source>
        <dbReference type="ARBA" id="ARBA00031323"/>
    </source>
</evidence>